<dbReference type="InterPro" id="IPR036179">
    <property type="entry name" value="Ig-like_dom_sf"/>
</dbReference>
<keyword evidence="3" id="KW-0732">Signal</keyword>
<dbReference type="InterPro" id="IPR007110">
    <property type="entry name" value="Ig-like_dom"/>
</dbReference>
<evidence type="ECO:0000313" key="5">
    <source>
        <dbReference type="Ensembl" id="ENSUAMP00000034570.1"/>
    </source>
</evidence>
<feature type="chain" id="PRO_5019036560" evidence="3">
    <location>
        <begin position="27"/>
        <end position="326"/>
    </location>
</feature>
<dbReference type="GO" id="GO:0035036">
    <property type="term" value="P:sperm-egg recognition"/>
    <property type="evidence" value="ECO:0007669"/>
    <property type="project" value="Ensembl"/>
</dbReference>
<keyword evidence="2" id="KW-1133">Transmembrane helix</keyword>
<keyword evidence="2" id="KW-0812">Transmembrane</keyword>
<evidence type="ECO:0000256" key="2">
    <source>
        <dbReference type="SAM" id="Phobius"/>
    </source>
</evidence>
<dbReference type="GO" id="GO:0030674">
    <property type="term" value="F:protein-macromolecule adaptor activity"/>
    <property type="evidence" value="ECO:0007669"/>
    <property type="project" value="Ensembl"/>
</dbReference>
<dbReference type="FunFam" id="2.60.40.10:FF:001731">
    <property type="entry name" value="Sperm acrosome associated 6"/>
    <property type="match status" value="1"/>
</dbReference>
<dbReference type="CDD" id="cd00096">
    <property type="entry name" value="Ig"/>
    <property type="match status" value="1"/>
</dbReference>
<feature type="domain" description="Ig-like" evidence="4">
    <location>
        <begin position="153"/>
        <end position="232"/>
    </location>
</feature>
<feature type="signal peptide" evidence="3">
    <location>
        <begin position="1"/>
        <end position="26"/>
    </location>
</feature>
<dbReference type="SUPFAM" id="SSF48726">
    <property type="entry name" value="Immunoglobulin"/>
    <property type="match status" value="1"/>
</dbReference>
<reference evidence="5" key="3">
    <citation type="submission" date="2025-09" db="UniProtKB">
        <authorList>
            <consortium name="Ensembl"/>
        </authorList>
    </citation>
    <scope>IDENTIFICATION</scope>
</reference>
<dbReference type="Proteomes" id="UP000291022">
    <property type="component" value="Unassembled WGS sequence"/>
</dbReference>
<dbReference type="GO" id="GO:0007342">
    <property type="term" value="P:fusion of sperm to egg plasma membrane involved in single fertilization"/>
    <property type="evidence" value="ECO:0007669"/>
    <property type="project" value="InterPro"/>
</dbReference>
<dbReference type="PANTHER" id="PTHR37366:SF1">
    <property type="entry name" value="SPERM ACROSOME MEMBRANE-ASSOCIATED PROTEIN 6"/>
    <property type="match status" value="1"/>
</dbReference>
<organism evidence="5 6">
    <name type="scientific">Ursus americanus</name>
    <name type="common">American black bear</name>
    <name type="synonym">Euarctos americanus</name>
    <dbReference type="NCBI Taxonomy" id="9643"/>
    <lineage>
        <taxon>Eukaryota</taxon>
        <taxon>Metazoa</taxon>
        <taxon>Chordata</taxon>
        <taxon>Craniata</taxon>
        <taxon>Vertebrata</taxon>
        <taxon>Euteleostomi</taxon>
        <taxon>Mammalia</taxon>
        <taxon>Eutheria</taxon>
        <taxon>Laurasiatheria</taxon>
        <taxon>Carnivora</taxon>
        <taxon>Caniformia</taxon>
        <taxon>Ursidae</taxon>
        <taxon>Ursus</taxon>
    </lineage>
</organism>
<sequence length="326" mass="36736">MALLPQGSAVPSALVALMVFRAPAWACLLCFTSHKERIRICQIFAGTEGPELEKCEEAFAVAFKGLLDTEISEETYKHCDSKLTGLEEGSYYKIPLHPPGSFKVAFPDAAEKMRKVITQLKEAQEQRFRPTGLQEVARRFHCRGCYSTVCDLPLDCPVQDLTVIRGHQAKFSCTVNFQLPKEEITYSWKFAGGVRTQDVSYFQDLPQARGYLARIRPVQPAHRGTFSCVIQHDQLLLARLYFFLNVTGAPPRGETELQVSFREVLRWAPREAEMIEPWRPSLGELLARPEALTLSNQCLLAAVAALASASATLVVWVFFRWYFKGN</sequence>
<dbReference type="GeneTree" id="ENSGT00390000009010"/>
<dbReference type="PROSITE" id="PS50835">
    <property type="entry name" value="IG_LIKE"/>
    <property type="match status" value="1"/>
</dbReference>
<evidence type="ECO:0000259" key="4">
    <source>
        <dbReference type="PROSITE" id="PS50835"/>
    </source>
</evidence>
<dbReference type="InterPro" id="IPR034549">
    <property type="entry name" value="SPACA6"/>
</dbReference>
<reference evidence="5" key="2">
    <citation type="submission" date="2025-08" db="UniProtKB">
        <authorList>
            <consortium name="Ensembl"/>
        </authorList>
    </citation>
    <scope>IDENTIFICATION</scope>
</reference>
<reference evidence="6" key="1">
    <citation type="submission" date="2016-06" db="EMBL/GenBank/DDBJ databases">
        <title>De novo assembly and RNA-Seq shows season-dependent expression and editing in black bear kidneys.</title>
        <authorList>
            <person name="Korstanje R."/>
            <person name="Srivastava A."/>
            <person name="Sarsani V.K."/>
            <person name="Sheehan S.M."/>
            <person name="Seger R.L."/>
            <person name="Barter M.E."/>
            <person name="Lindqvist C."/>
            <person name="Brody L.C."/>
            <person name="Mullikin J.C."/>
        </authorList>
    </citation>
    <scope>NUCLEOTIDE SEQUENCE [LARGE SCALE GENOMIC DNA]</scope>
</reference>
<dbReference type="GO" id="GO:0005886">
    <property type="term" value="C:plasma membrane"/>
    <property type="evidence" value="ECO:0007669"/>
    <property type="project" value="Ensembl"/>
</dbReference>
<evidence type="ECO:0000256" key="1">
    <source>
        <dbReference type="ARBA" id="ARBA00023319"/>
    </source>
</evidence>
<name>A0A452SPE6_URSAM</name>
<dbReference type="InterPro" id="IPR013151">
    <property type="entry name" value="Immunoglobulin_dom"/>
</dbReference>
<dbReference type="AlphaFoldDB" id="A0A452SPE6"/>
<dbReference type="Pfam" id="PF00047">
    <property type="entry name" value="ig"/>
    <property type="match status" value="1"/>
</dbReference>
<gene>
    <name evidence="5" type="primary">SPACA6</name>
</gene>
<keyword evidence="1" id="KW-0393">Immunoglobulin domain</keyword>
<evidence type="ECO:0000256" key="3">
    <source>
        <dbReference type="SAM" id="SignalP"/>
    </source>
</evidence>
<evidence type="ECO:0000313" key="6">
    <source>
        <dbReference type="Proteomes" id="UP000291022"/>
    </source>
</evidence>
<dbReference type="InterPro" id="IPR013783">
    <property type="entry name" value="Ig-like_fold"/>
</dbReference>
<dbReference type="PANTHER" id="PTHR37366">
    <property type="entry name" value="SPERM ACROSOME MEMBRANE-ASSOCIATED PROTEIN 6"/>
    <property type="match status" value="1"/>
</dbReference>
<proteinExistence type="predicted"/>
<protein>
    <submittedName>
        <fullName evidence="5">Sperm acrosome associated 6</fullName>
    </submittedName>
</protein>
<dbReference type="Gene3D" id="2.60.40.10">
    <property type="entry name" value="Immunoglobulins"/>
    <property type="match status" value="1"/>
</dbReference>
<keyword evidence="6" id="KW-1185">Reference proteome</keyword>
<keyword evidence="2" id="KW-0472">Membrane</keyword>
<dbReference type="STRING" id="9643.ENSUAMP00000034570"/>
<accession>A0A452SPE6</accession>
<feature type="transmembrane region" description="Helical" evidence="2">
    <location>
        <begin position="299"/>
        <end position="323"/>
    </location>
</feature>
<dbReference type="Ensembl" id="ENSUAMT00000038494.1">
    <property type="protein sequence ID" value="ENSUAMP00000034570.1"/>
    <property type="gene ID" value="ENSUAMG00000026286.1"/>
</dbReference>